<dbReference type="EMBL" id="BMAO01009592">
    <property type="protein sequence ID" value="GFR31819.1"/>
    <property type="molecule type" value="Genomic_DNA"/>
</dbReference>
<name>A0A8X6J0B8_TRICU</name>
<accession>A0A8X6J0B8</accession>
<proteinExistence type="predicted"/>
<evidence type="ECO:0000313" key="2">
    <source>
        <dbReference type="Proteomes" id="UP000887116"/>
    </source>
</evidence>
<evidence type="ECO:0000313" key="1">
    <source>
        <dbReference type="EMBL" id="GFR31819.1"/>
    </source>
</evidence>
<comment type="caution">
    <text evidence="1">The sequence shown here is derived from an EMBL/GenBank/DDBJ whole genome shotgun (WGS) entry which is preliminary data.</text>
</comment>
<protein>
    <submittedName>
        <fullName evidence="1">Uncharacterized protein</fullName>
    </submittedName>
</protein>
<organism evidence="1 2">
    <name type="scientific">Trichonephila clavata</name>
    <name type="common">Joro spider</name>
    <name type="synonym">Nephila clavata</name>
    <dbReference type="NCBI Taxonomy" id="2740835"/>
    <lineage>
        <taxon>Eukaryota</taxon>
        <taxon>Metazoa</taxon>
        <taxon>Ecdysozoa</taxon>
        <taxon>Arthropoda</taxon>
        <taxon>Chelicerata</taxon>
        <taxon>Arachnida</taxon>
        <taxon>Araneae</taxon>
        <taxon>Araneomorphae</taxon>
        <taxon>Entelegynae</taxon>
        <taxon>Araneoidea</taxon>
        <taxon>Nephilidae</taxon>
        <taxon>Trichonephila</taxon>
    </lineage>
</organism>
<dbReference type="Proteomes" id="UP000887116">
    <property type="component" value="Unassembled WGS sequence"/>
</dbReference>
<dbReference type="AlphaFoldDB" id="A0A8X6J0B8"/>
<sequence length="97" mass="11283">MEAKDPAKLVCDVDKKKLQNEALVLKNQQKHLVTSRANFQNKPRNGTSYKKHSLMSTQLVTIIVERVLERIRRKIVKKLPLFKEARSRRIEISSSDL</sequence>
<gene>
    <name evidence="1" type="ORF">TNCT_637991</name>
</gene>
<keyword evidence="2" id="KW-1185">Reference proteome</keyword>
<reference evidence="1" key="1">
    <citation type="submission" date="2020-07" db="EMBL/GenBank/DDBJ databases">
        <title>Multicomponent nature underlies the extraordinary mechanical properties of spider dragline silk.</title>
        <authorList>
            <person name="Kono N."/>
            <person name="Nakamura H."/>
            <person name="Mori M."/>
            <person name="Yoshida Y."/>
            <person name="Ohtoshi R."/>
            <person name="Malay A.D."/>
            <person name="Moran D.A.P."/>
            <person name="Tomita M."/>
            <person name="Numata K."/>
            <person name="Arakawa K."/>
        </authorList>
    </citation>
    <scope>NUCLEOTIDE SEQUENCE</scope>
</reference>